<feature type="transmembrane region" description="Helical" evidence="6">
    <location>
        <begin position="281"/>
        <end position="307"/>
    </location>
</feature>
<evidence type="ECO:0000256" key="4">
    <source>
        <dbReference type="ARBA" id="ARBA00022989"/>
    </source>
</evidence>
<feature type="domain" description="Amino acid permease/ SLC12A" evidence="7">
    <location>
        <begin position="13"/>
        <end position="448"/>
    </location>
</feature>
<feature type="transmembrane region" description="Helical" evidence="6">
    <location>
        <begin position="7"/>
        <end position="28"/>
    </location>
</feature>
<dbReference type="InterPro" id="IPR050367">
    <property type="entry name" value="APC_superfamily"/>
</dbReference>
<reference evidence="8 9" key="1">
    <citation type="submission" date="2024-12" db="EMBL/GenBank/DDBJ databases">
        <title>The coexistence of Mycolicibacterium septicum and Mycolicibacterium nivoides in clinical samples.</title>
        <authorList>
            <person name="Wang C."/>
            <person name="Feng Y."/>
            <person name="Zong Z."/>
        </authorList>
    </citation>
    <scope>NUCLEOTIDE SEQUENCE [LARGE SCALE GENOMIC DNA]</scope>
    <source>
        <strain evidence="8 9">120309</strain>
    </source>
</reference>
<keyword evidence="4 6" id="KW-1133">Transmembrane helix</keyword>
<dbReference type="Gene3D" id="1.20.1740.10">
    <property type="entry name" value="Amino acid/polyamine transporter I"/>
    <property type="match status" value="1"/>
</dbReference>
<keyword evidence="9" id="KW-1185">Reference proteome</keyword>
<dbReference type="InterPro" id="IPR004841">
    <property type="entry name" value="AA-permease/SLC12A_dom"/>
</dbReference>
<dbReference type="Proteomes" id="UP001635816">
    <property type="component" value="Unassembled WGS sequence"/>
</dbReference>
<feature type="transmembrane region" description="Helical" evidence="6">
    <location>
        <begin position="184"/>
        <end position="203"/>
    </location>
</feature>
<protein>
    <submittedName>
        <fullName evidence="8">APC family permease</fullName>
    </submittedName>
</protein>
<comment type="caution">
    <text evidence="8">The sequence shown here is derived from an EMBL/GenBank/DDBJ whole genome shotgun (WGS) entry which is preliminary data.</text>
</comment>
<evidence type="ECO:0000256" key="3">
    <source>
        <dbReference type="ARBA" id="ARBA00022692"/>
    </source>
</evidence>
<comment type="similarity">
    <text evidence="2">Belongs to the amino acid-polyamine-organocation (APC) superfamily.</text>
</comment>
<evidence type="ECO:0000259" key="7">
    <source>
        <dbReference type="Pfam" id="PF00324"/>
    </source>
</evidence>
<dbReference type="PANTHER" id="PTHR42770">
    <property type="entry name" value="AMINO ACID TRANSPORTER-RELATED"/>
    <property type="match status" value="1"/>
</dbReference>
<feature type="transmembrane region" description="Helical" evidence="6">
    <location>
        <begin position="360"/>
        <end position="381"/>
    </location>
</feature>
<feature type="transmembrane region" description="Helical" evidence="6">
    <location>
        <begin position="119"/>
        <end position="138"/>
    </location>
</feature>
<evidence type="ECO:0000313" key="9">
    <source>
        <dbReference type="Proteomes" id="UP001635816"/>
    </source>
</evidence>
<evidence type="ECO:0000256" key="6">
    <source>
        <dbReference type="SAM" id="Phobius"/>
    </source>
</evidence>
<organism evidence="8 9">
    <name type="scientific">Mycolicibacterium nivoides</name>
    <dbReference type="NCBI Taxonomy" id="2487344"/>
    <lineage>
        <taxon>Bacteria</taxon>
        <taxon>Bacillati</taxon>
        <taxon>Actinomycetota</taxon>
        <taxon>Actinomycetes</taxon>
        <taxon>Mycobacteriales</taxon>
        <taxon>Mycobacteriaceae</taxon>
        <taxon>Mycolicibacterium</taxon>
    </lineage>
</organism>
<feature type="transmembrane region" description="Helical" evidence="6">
    <location>
        <begin position="67"/>
        <end position="94"/>
    </location>
</feature>
<evidence type="ECO:0000256" key="2">
    <source>
        <dbReference type="ARBA" id="ARBA00009523"/>
    </source>
</evidence>
<feature type="transmembrane region" description="Helical" evidence="6">
    <location>
        <begin position="393"/>
        <end position="412"/>
    </location>
</feature>
<evidence type="ECO:0000256" key="1">
    <source>
        <dbReference type="ARBA" id="ARBA00004141"/>
    </source>
</evidence>
<name>A0ABW9LK24_9MYCO</name>
<dbReference type="EMBL" id="JBKBDD010000022">
    <property type="protein sequence ID" value="MFN6548316.1"/>
    <property type="molecule type" value="Genomic_DNA"/>
</dbReference>
<dbReference type="PANTHER" id="PTHR42770:SF16">
    <property type="entry name" value="AMINO ACID PERMEASE"/>
    <property type="match status" value="1"/>
</dbReference>
<feature type="transmembrane region" description="Helical" evidence="6">
    <location>
        <begin position="34"/>
        <end position="55"/>
    </location>
</feature>
<feature type="transmembrane region" description="Helical" evidence="6">
    <location>
        <begin position="223"/>
        <end position="243"/>
    </location>
</feature>
<accession>A0ABW9LK24</accession>
<proteinExistence type="inferred from homology"/>
<dbReference type="Pfam" id="PF00324">
    <property type="entry name" value="AA_permease"/>
    <property type="match status" value="1"/>
</dbReference>
<sequence>MGVISLIFTVMAFSAPAVAFLGFIPVAIALGNGVGTPVAFLACGVVVALVAVGLTRMARSLPNPGGFYAFISAGLGKTIGLGAGFAAIIIYYVACVSTYALGGIAARTIVSGVFHGPSLPWWIFAAALWAVVGVLGYFRIDFSARVLSVFLGLELLLMAAYDVSVLLRGGAEGLSFDSFHPTNIFSGSVAIAFMFGVGLYGGFEATVIFRDEVRTPERTIPRATFSVVALLAMMYATTAWLFINAYGPVAVLDAVNTDPTAAATASIKQYTGEFAYTASTLLLLTSAFASTLAAHSIATRYAFNLSVDRILHHSLSRVHATQLSPHRASLAMSVATFVGLGLLVLAHIPDEIVYGRLSGIYTYTMLLLLALVALAILIYLVRHAKSEGAIAKPVASCGLAFVILCIALYLATVNFELITGATGALTIVLLLLIYGIVATGMVMASIYRRKRPEVYARIGRDDPEFIATDT</sequence>
<feature type="transmembrane region" description="Helical" evidence="6">
    <location>
        <begin position="145"/>
        <end position="164"/>
    </location>
</feature>
<dbReference type="RefSeq" id="WP_409545821.1">
    <property type="nucleotide sequence ID" value="NZ_JBKBDD010000022.1"/>
</dbReference>
<evidence type="ECO:0000313" key="8">
    <source>
        <dbReference type="EMBL" id="MFN6548316.1"/>
    </source>
</evidence>
<feature type="transmembrane region" description="Helical" evidence="6">
    <location>
        <begin position="328"/>
        <end position="348"/>
    </location>
</feature>
<comment type="subcellular location">
    <subcellularLocation>
        <location evidence="1">Membrane</location>
        <topology evidence="1">Multi-pass membrane protein</topology>
    </subcellularLocation>
</comment>
<gene>
    <name evidence="8" type="ORF">ACK4CT_34650</name>
</gene>
<feature type="transmembrane region" description="Helical" evidence="6">
    <location>
        <begin position="424"/>
        <end position="447"/>
    </location>
</feature>
<keyword evidence="5 6" id="KW-0472">Membrane</keyword>
<dbReference type="PIRSF" id="PIRSF006060">
    <property type="entry name" value="AA_transporter"/>
    <property type="match status" value="1"/>
</dbReference>
<keyword evidence="3 6" id="KW-0812">Transmembrane</keyword>
<evidence type="ECO:0000256" key="5">
    <source>
        <dbReference type="ARBA" id="ARBA00023136"/>
    </source>
</evidence>